<reference evidence="1 2" key="1">
    <citation type="submission" date="2019-01" db="EMBL/GenBank/DDBJ databases">
        <title>Nocardioides guangzhouensis sp. nov., an actinobacterium isolated from soil.</title>
        <authorList>
            <person name="Fu Y."/>
            <person name="Cai Y."/>
            <person name="Lin Z."/>
            <person name="Chen P."/>
        </authorList>
    </citation>
    <scope>NUCLEOTIDE SEQUENCE [LARGE SCALE GENOMIC DNA]</scope>
    <source>
        <strain evidence="1 2">NBRC 105384</strain>
    </source>
</reference>
<dbReference type="AlphaFoldDB" id="A0A4Q5J7W3"/>
<dbReference type="GO" id="GO:0005524">
    <property type="term" value="F:ATP binding"/>
    <property type="evidence" value="ECO:0007669"/>
    <property type="project" value="UniProtKB-KW"/>
</dbReference>
<comment type="caution">
    <text evidence="1">The sequence shown here is derived from an EMBL/GenBank/DDBJ whole genome shotgun (WGS) entry which is preliminary data.</text>
</comment>
<keyword evidence="2" id="KW-1185">Reference proteome</keyword>
<evidence type="ECO:0000313" key="2">
    <source>
        <dbReference type="Proteomes" id="UP000291189"/>
    </source>
</evidence>
<dbReference type="InterPro" id="IPR027417">
    <property type="entry name" value="P-loop_NTPase"/>
</dbReference>
<dbReference type="Gene3D" id="3.40.50.300">
    <property type="entry name" value="P-loop containing nucleotide triphosphate hydrolases"/>
    <property type="match status" value="2"/>
</dbReference>
<gene>
    <name evidence="1" type="ORF">ETU37_02070</name>
</gene>
<accession>A0A4Q5J7W3</accession>
<sequence>MQLPVHRATTANLQALYPFVVETGLGSEGCYVGRETGSGASFVYDPWRLYNTQAITNANILLAGVLGRGKSALAKTMAFRLAAFGVRTYVPSDPKGEWGPVAEALGARPLVLGRGMATRINPLDPGRRPSGIDEPTWDREVRARRISLLQALTETGLGRPLRPVERNALYLALDRVAQSEADLERRRTPVLPDVVDALMNPTAEMARAIGIRSGAELAAQARDAALELRRLVVGDLAGLFDGPTTHPLEFDAAMQVVDTSRLAGDDTAVALLMTCASAWMEAAIADPSSGRRLVVYDEAWRMMRLPALVRRMQAHWKLSRAWGISNVAVIHRLSDLGAVGDANSEAVALARGLLADCSTRIVYAQETDQLASTASQLGLTDVEASLLPNLPIGRGLWKVGRRSFVVDHLRSPEEADLVDTDMRMR</sequence>
<dbReference type="SUPFAM" id="SSF52540">
    <property type="entry name" value="P-loop containing nucleoside triphosphate hydrolases"/>
    <property type="match status" value="1"/>
</dbReference>
<keyword evidence="1" id="KW-0547">Nucleotide-binding</keyword>
<dbReference type="Proteomes" id="UP000291189">
    <property type="component" value="Unassembled WGS sequence"/>
</dbReference>
<protein>
    <submittedName>
        <fullName evidence="1">ATP-binding protein</fullName>
    </submittedName>
</protein>
<dbReference type="OrthoDB" id="9804380at2"/>
<dbReference type="EMBL" id="SDPU01000009">
    <property type="protein sequence ID" value="RYU14797.1"/>
    <property type="molecule type" value="Genomic_DNA"/>
</dbReference>
<proteinExistence type="predicted"/>
<keyword evidence="1" id="KW-0067">ATP-binding</keyword>
<name>A0A4Q5J7W3_9ACTN</name>
<evidence type="ECO:0000313" key="1">
    <source>
        <dbReference type="EMBL" id="RYU14797.1"/>
    </source>
</evidence>
<organism evidence="1 2">
    <name type="scientific">Nocardioides iriomotensis</name>
    <dbReference type="NCBI Taxonomy" id="715784"/>
    <lineage>
        <taxon>Bacteria</taxon>
        <taxon>Bacillati</taxon>
        <taxon>Actinomycetota</taxon>
        <taxon>Actinomycetes</taxon>
        <taxon>Propionibacteriales</taxon>
        <taxon>Nocardioidaceae</taxon>
        <taxon>Nocardioides</taxon>
    </lineage>
</organism>